<dbReference type="NCBIfam" id="TIGR00782">
    <property type="entry name" value="ccoP"/>
    <property type="match status" value="1"/>
</dbReference>
<name>A0ABV0G121_9BURK</name>
<evidence type="ECO:0000256" key="8">
    <source>
        <dbReference type="ARBA" id="ARBA00022660"/>
    </source>
</evidence>
<evidence type="ECO:0000256" key="14">
    <source>
        <dbReference type="ARBA" id="ARBA00022989"/>
    </source>
</evidence>
<sequence>MSDFFSDGWSTFIAAVTVIGLVFCIAILLVAARRRPMANDNTTGHVWDQDLRELNNPLPMWWMGLFVITVLFAGAYLALYPGLGSAKGTLAWSSVAEHDRDTAAARAAMAPVYQRFASMTPAQLAADNEARGIGERLFGNYCAGCHGGDAKGSKGFPNLTDKDWLWGGEYDNIVETLTKGRQGQMPPMAAAVGSPEDVKNVANYVLSLSDSPHNSLAAQLGKEKFVVCAACHGPAGKGNTALGAPNLTDKTWLHGWGEDAVMAMVNNGKTNVMPAHGEKLTPEQIRVLAAYVWGFSNAR</sequence>
<evidence type="ECO:0000256" key="6">
    <source>
        <dbReference type="ARBA" id="ARBA00022519"/>
    </source>
</evidence>
<evidence type="ECO:0000313" key="23">
    <source>
        <dbReference type="Proteomes" id="UP001495147"/>
    </source>
</evidence>
<evidence type="ECO:0000256" key="10">
    <source>
        <dbReference type="ARBA" id="ARBA00022723"/>
    </source>
</evidence>
<comment type="cofactor">
    <cofactor evidence="19">
        <name>heme c</name>
        <dbReference type="ChEBI" id="CHEBI:61717"/>
    </cofactor>
    <text evidence="19">Binds 2 heme C groups per subunit.</text>
</comment>
<reference evidence="22 23" key="1">
    <citation type="submission" date="2024-05" db="EMBL/GenBank/DDBJ databases">
        <title>Roseateles sp. DJS-2-20 16S ribosomal RNA gene Genome sequencing and assembly.</title>
        <authorList>
            <person name="Woo H."/>
        </authorList>
    </citation>
    <scope>NUCLEOTIDE SEQUENCE [LARGE SCALE GENOMIC DNA]</scope>
    <source>
        <strain evidence="22 23">DJS-2-20</strain>
    </source>
</reference>
<comment type="subunit">
    <text evidence="19">Component of the cbb3-type cytochrome c oxidase.</text>
</comment>
<dbReference type="Pfam" id="PF14715">
    <property type="entry name" value="FixP_N"/>
    <property type="match status" value="1"/>
</dbReference>
<proteinExistence type="inferred from homology"/>
<dbReference type="InterPro" id="IPR050597">
    <property type="entry name" value="Cytochrome_c_Oxidase_Subunit"/>
</dbReference>
<dbReference type="PRINTS" id="PR00605">
    <property type="entry name" value="CYTCHROMECIC"/>
</dbReference>
<dbReference type="InterPro" id="IPR004678">
    <property type="entry name" value="Cyt_c_oxidase_cbb3_su3"/>
</dbReference>
<evidence type="ECO:0000256" key="9">
    <source>
        <dbReference type="ARBA" id="ARBA00022692"/>
    </source>
</evidence>
<keyword evidence="5 19" id="KW-1003">Cell membrane</keyword>
<dbReference type="EMBL" id="JBDPZD010000002">
    <property type="protein sequence ID" value="MEO3691437.1"/>
    <property type="molecule type" value="Genomic_DNA"/>
</dbReference>
<dbReference type="InterPro" id="IPR009056">
    <property type="entry name" value="Cyt_c-like_dom"/>
</dbReference>
<feature type="transmembrane region" description="Helical" evidence="20">
    <location>
        <begin position="12"/>
        <end position="32"/>
    </location>
</feature>
<keyword evidence="12 19" id="KW-0375">Hydrogen ion transport</keyword>
<evidence type="ECO:0000256" key="3">
    <source>
        <dbReference type="ARBA" id="ARBA00006113"/>
    </source>
</evidence>
<keyword evidence="9 20" id="KW-0812">Transmembrane</keyword>
<dbReference type="Gene3D" id="1.10.760.10">
    <property type="entry name" value="Cytochrome c-like domain"/>
    <property type="match status" value="2"/>
</dbReference>
<keyword evidence="4 19" id="KW-0813">Transport</keyword>
<dbReference type="PANTHER" id="PTHR33751">
    <property type="entry name" value="CBB3-TYPE CYTOCHROME C OXIDASE SUBUNIT FIXP"/>
    <property type="match status" value="1"/>
</dbReference>
<evidence type="ECO:0000256" key="11">
    <source>
        <dbReference type="ARBA" id="ARBA00022737"/>
    </source>
</evidence>
<organism evidence="22 23">
    <name type="scientific">Roseateles paludis</name>
    <dbReference type="NCBI Taxonomy" id="3145238"/>
    <lineage>
        <taxon>Bacteria</taxon>
        <taxon>Pseudomonadati</taxon>
        <taxon>Pseudomonadota</taxon>
        <taxon>Betaproteobacteria</taxon>
        <taxon>Burkholderiales</taxon>
        <taxon>Sphaerotilaceae</taxon>
        <taxon>Roseateles</taxon>
    </lineage>
</organism>
<keyword evidence="7 19" id="KW-0349">Heme</keyword>
<keyword evidence="15 19" id="KW-0560">Oxidoreductase</keyword>
<evidence type="ECO:0000256" key="20">
    <source>
        <dbReference type="SAM" id="Phobius"/>
    </source>
</evidence>
<dbReference type="Gene3D" id="6.10.280.130">
    <property type="match status" value="1"/>
</dbReference>
<dbReference type="InterPro" id="IPR036909">
    <property type="entry name" value="Cyt_c-like_dom_sf"/>
</dbReference>
<dbReference type="SUPFAM" id="SSF46626">
    <property type="entry name" value="Cytochrome c"/>
    <property type="match status" value="2"/>
</dbReference>
<keyword evidence="14 20" id="KW-1133">Transmembrane helix</keyword>
<dbReference type="InterPro" id="IPR008168">
    <property type="entry name" value="Cyt_C_IC"/>
</dbReference>
<gene>
    <name evidence="22" type="primary">ccoP</name>
    <name evidence="22" type="ORF">ABDJ85_08150</name>
</gene>
<dbReference type="PANTHER" id="PTHR33751:SF1">
    <property type="entry name" value="CBB3-TYPE CYTOCHROME C OXIDASE SUBUNIT FIXP"/>
    <property type="match status" value="1"/>
</dbReference>
<comment type="similarity">
    <text evidence="3 19">Belongs to the CcoP / FixP family.</text>
</comment>
<feature type="domain" description="Cytochrome c" evidence="21">
    <location>
        <begin position="129"/>
        <end position="209"/>
    </location>
</feature>
<keyword evidence="18 19" id="KW-0472">Membrane</keyword>
<evidence type="ECO:0000256" key="1">
    <source>
        <dbReference type="ARBA" id="ARBA00004533"/>
    </source>
</evidence>
<evidence type="ECO:0000256" key="16">
    <source>
        <dbReference type="ARBA" id="ARBA00023004"/>
    </source>
</evidence>
<protein>
    <recommendedName>
        <fullName evidence="19">Cbb3-type cytochrome c oxidase subunit</fullName>
    </recommendedName>
</protein>
<dbReference type="PIRSF" id="PIRSF000006">
    <property type="entry name" value="Cbb3-Cox_fixP"/>
    <property type="match status" value="1"/>
</dbReference>
<evidence type="ECO:0000256" key="5">
    <source>
        <dbReference type="ARBA" id="ARBA00022475"/>
    </source>
</evidence>
<feature type="transmembrane region" description="Helical" evidence="20">
    <location>
        <begin position="60"/>
        <end position="79"/>
    </location>
</feature>
<evidence type="ECO:0000256" key="17">
    <source>
        <dbReference type="ARBA" id="ARBA00023065"/>
    </source>
</evidence>
<keyword evidence="16 19" id="KW-0408">Iron</keyword>
<dbReference type="InterPro" id="IPR032858">
    <property type="entry name" value="CcoP_N"/>
</dbReference>
<evidence type="ECO:0000256" key="19">
    <source>
        <dbReference type="PIRNR" id="PIRNR000006"/>
    </source>
</evidence>
<evidence type="ECO:0000256" key="7">
    <source>
        <dbReference type="ARBA" id="ARBA00022617"/>
    </source>
</evidence>
<comment type="subcellular location">
    <subcellularLocation>
        <location evidence="1 19">Cell inner membrane</location>
    </subcellularLocation>
</comment>
<evidence type="ECO:0000256" key="2">
    <source>
        <dbReference type="ARBA" id="ARBA00004673"/>
    </source>
</evidence>
<comment type="pathway">
    <text evidence="2 19">Energy metabolism; oxidative phosphorylation.</text>
</comment>
<keyword evidence="10 19" id="KW-0479">Metal-binding</keyword>
<evidence type="ECO:0000313" key="22">
    <source>
        <dbReference type="EMBL" id="MEO3691437.1"/>
    </source>
</evidence>
<keyword evidence="8 19" id="KW-0679">Respiratory chain</keyword>
<dbReference type="InterPro" id="IPR038414">
    <property type="entry name" value="CcoP_N_sf"/>
</dbReference>
<dbReference type="PROSITE" id="PS51007">
    <property type="entry name" value="CYTC"/>
    <property type="match status" value="2"/>
</dbReference>
<evidence type="ECO:0000256" key="18">
    <source>
        <dbReference type="ARBA" id="ARBA00023136"/>
    </source>
</evidence>
<feature type="domain" description="Cytochrome c" evidence="21">
    <location>
        <begin position="216"/>
        <end position="296"/>
    </location>
</feature>
<dbReference type="RefSeq" id="WP_347704259.1">
    <property type="nucleotide sequence ID" value="NZ_JBDPZD010000002.1"/>
</dbReference>
<accession>A0ABV0G121</accession>
<evidence type="ECO:0000256" key="4">
    <source>
        <dbReference type="ARBA" id="ARBA00022448"/>
    </source>
</evidence>
<evidence type="ECO:0000259" key="21">
    <source>
        <dbReference type="PROSITE" id="PS51007"/>
    </source>
</evidence>
<comment type="function">
    <text evidence="19">C-type cytochrome. Part of the cbb3-type cytochrome c oxidase complex.</text>
</comment>
<dbReference type="Proteomes" id="UP001495147">
    <property type="component" value="Unassembled WGS sequence"/>
</dbReference>
<keyword evidence="23" id="KW-1185">Reference proteome</keyword>
<evidence type="ECO:0000256" key="15">
    <source>
        <dbReference type="ARBA" id="ARBA00023002"/>
    </source>
</evidence>
<keyword evidence="13 19" id="KW-0249">Electron transport</keyword>
<keyword evidence="6 19" id="KW-0997">Cell inner membrane</keyword>
<evidence type="ECO:0000256" key="13">
    <source>
        <dbReference type="ARBA" id="ARBA00022982"/>
    </source>
</evidence>
<keyword evidence="17 19" id="KW-0406">Ion transport</keyword>
<evidence type="ECO:0000256" key="12">
    <source>
        <dbReference type="ARBA" id="ARBA00022781"/>
    </source>
</evidence>
<keyword evidence="11" id="KW-0677">Repeat</keyword>
<comment type="caution">
    <text evidence="22">The sequence shown here is derived from an EMBL/GenBank/DDBJ whole genome shotgun (WGS) entry which is preliminary data.</text>
</comment>
<dbReference type="Pfam" id="PF13442">
    <property type="entry name" value="Cytochrome_CBB3"/>
    <property type="match status" value="2"/>
</dbReference>